<evidence type="ECO:0000313" key="1">
    <source>
        <dbReference type="EMBL" id="KAF7801998.1"/>
    </source>
</evidence>
<gene>
    <name evidence="1" type="ORF">G2W53_041109</name>
</gene>
<organism evidence="1 2">
    <name type="scientific">Senna tora</name>
    <dbReference type="NCBI Taxonomy" id="362788"/>
    <lineage>
        <taxon>Eukaryota</taxon>
        <taxon>Viridiplantae</taxon>
        <taxon>Streptophyta</taxon>
        <taxon>Embryophyta</taxon>
        <taxon>Tracheophyta</taxon>
        <taxon>Spermatophyta</taxon>
        <taxon>Magnoliopsida</taxon>
        <taxon>eudicotyledons</taxon>
        <taxon>Gunneridae</taxon>
        <taxon>Pentapetalae</taxon>
        <taxon>rosids</taxon>
        <taxon>fabids</taxon>
        <taxon>Fabales</taxon>
        <taxon>Fabaceae</taxon>
        <taxon>Caesalpinioideae</taxon>
        <taxon>Cassia clade</taxon>
        <taxon>Senna</taxon>
    </lineage>
</organism>
<keyword evidence="2" id="KW-1185">Reference proteome</keyword>
<sequence>MAMHGVGGEGKQVEGIVGMFKVKASMAFWYTGNGDRYGTFKEEGKFYAVKADVFRVMGIGLLRWVVRDVGSSGTSFPHTLLS</sequence>
<comment type="caution">
    <text evidence="1">The sequence shown here is derived from an EMBL/GenBank/DDBJ whole genome shotgun (WGS) entry which is preliminary data.</text>
</comment>
<dbReference type="EMBL" id="JAAIUW010000013">
    <property type="protein sequence ID" value="KAF7801998.1"/>
    <property type="molecule type" value="Genomic_DNA"/>
</dbReference>
<name>A0A834SEA3_9FABA</name>
<dbReference type="Proteomes" id="UP000634136">
    <property type="component" value="Unassembled WGS sequence"/>
</dbReference>
<proteinExistence type="predicted"/>
<protein>
    <submittedName>
        <fullName evidence="1">Uncharacterized protein</fullName>
    </submittedName>
</protein>
<dbReference type="AlphaFoldDB" id="A0A834SEA3"/>
<accession>A0A834SEA3</accession>
<evidence type="ECO:0000313" key="2">
    <source>
        <dbReference type="Proteomes" id="UP000634136"/>
    </source>
</evidence>
<reference evidence="1" key="1">
    <citation type="submission" date="2020-09" db="EMBL/GenBank/DDBJ databases">
        <title>Genome-Enabled Discovery of Anthraquinone Biosynthesis in Senna tora.</title>
        <authorList>
            <person name="Kang S.-H."/>
            <person name="Pandey R.P."/>
            <person name="Lee C.-M."/>
            <person name="Sim J.-S."/>
            <person name="Jeong J.-T."/>
            <person name="Choi B.-S."/>
            <person name="Jung M."/>
            <person name="Ginzburg D."/>
            <person name="Zhao K."/>
            <person name="Won S.Y."/>
            <person name="Oh T.-J."/>
            <person name="Yu Y."/>
            <person name="Kim N.-H."/>
            <person name="Lee O.R."/>
            <person name="Lee T.-H."/>
            <person name="Bashyal P."/>
            <person name="Kim T.-S."/>
            <person name="Lee W.-H."/>
            <person name="Kawkins C."/>
            <person name="Kim C.-K."/>
            <person name="Kim J.S."/>
            <person name="Ahn B.O."/>
            <person name="Rhee S.Y."/>
            <person name="Sohng J.K."/>
        </authorList>
    </citation>
    <scope>NUCLEOTIDE SEQUENCE</scope>
    <source>
        <tissue evidence="1">Leaf</tissue>
    </source>
</reference>